<evidence type="ECO:0000256" key="1">
    <source>
        <dbReference type="ARBA" id="ARBA00004651"/>
    </source>
</evidence>
<evidence type="ECO:0000256" key="9">
    <source>
        <dbReference type="ARBA" id="ARBA00047594"/>
    </source>
</evidence>
<protein>
    <recommendedName>
        <fullName evidence="2">undecaprenyl-diphosphate phosphatase</fullName>
        <ecNumber evidence="2">3.6.1.27</ecNumber>
    </recommendedName>
    <alternativeName>
        <fullName evidence="8">Undecaprenyl pyrophosphate phosphatase</fullName>
    </alternativeName>
</protein>
<keyword evidence="13" id="KW-1185">Reference proteome</keyword>
<dbReference type="PANTHER" id="PTHR14969">
    <property type="entry name" value="SPHINGOSINE-1-PHOSPHATE PHOSPHOHYDROLASE"/>
    <property type="match status" value="1"/>
</dbReference>
<dbReference type="SMART" id="SM00014">
    <property type="entry name" value="acidPPc"/>
    <property type="match status" value="1"/>
</dbReference>
<evidence type="ECO:0000256" key="3">
    <source>
        <dbReference type="ARBA" id="ARBA00022475"/>
    </source>
</evidence>
<keyword evidence="7 10" id="KW-0472">Membrane</keyword>
<dbReference type="InterPro" id="IPR036938">
    <property type="entry name" value="PAP2/HPO_sf"/>
</dbReference>
<dbReference type="EMBL" id="CAKLDM010000002">
    <property type="protein sequence ID" value="CAH0541449.1"/>
    <property type="molecule type" value="Genomic_DNA"/>
</dbReference>
<keyword evidence="4 10" id="KW-0812">Transmembrane</keyword>
<dbReference type="Proteomes" id="UP000838748">
    <property type="component" value="Unassembled WGS sequence"/>
</dbReference>
<evidence type="ECO:0000259" key="11">
    <source>
        <dbReference type="SMART" id="SM00014"/>
    </source>
</evidence>
<reference evidence="12" key="1">
    <citation type="submission" date="2021-11" db="EMBL/GenBank/DDBJ databases">
        <authorList>
            <person name="Rodrigo-Torres L."/>
            <person name="Arahal R. D."/>
            <person name="Lucena T."/>
        </authorList>
    </citation>
    <scope>NUCLEOTIDE SEQUENCE</scope>
    <source>
        <strain evidence="12">CECT 7928</strain>
    </source>
</reference>
<evidence type="ECO:0000313" key="12">
    <source>
        <dbReference type="EMBL" id="CAH0541449.1"/>
    </source>
</evidence>
<proteinExistence type="predicted"/>
<organism evidence="12 13">
    <name type="scientific">Vibrio marisflavi CECT 7928</name>
    <dbReference type="NCBI Taxonomy" id="634439"/>
    <lineage>
        <taxon>Bacteria</taxon>
        <taxon>Pseudomonadati</taxon>
        <taxon>Pseudomonadota</taxon>
        <taxon>Gammaproteobacteria</taxon>
        <taxon>Vibrionales</taxon>
        <taxon>Vibrionaceae</taxon>
        <taxon>Vibrio</taxon>
    </lineage>
</organism>
<evidence type="ECO:0000256" key="6">
    <source>
        <dbReference type="ARBA" id="ARBA00022989"/>
    </source>
</evidence>
<keyword evidence="6 10" id="KW-1133">Transmembrane helix</keyword>
<dbReference type="EC" id="3.6.1.27" evidence="2"/>
<keyword evidence="3" id="KW-1003">Cell membrane</keyword>
<dbReference type="SUPFAM" id="SSF48317">
    <property type="entry name" value="Acid phosphatase/Vanadium-dependent haloperoxidase"/>
    <property type="match status" value="1"/>
</dbReference>
<sequence>MRTLDPIVKFDFAFSSFCLCHRFNQQVASISKAVSHTGDGHLYIVMAVLASVIDKPNGAMFFAVGLLAFAFELPTYIAIKKIFKRRRPGQFSSLLPSFITPADQYSLPSGHTAAGFVMATLIGHFYPAMFSFAVVWALAIGASRILLGVHFFSDIILGAALGVACASTALALLS</sequence>
<feature type="transmembrane region" description="Helical" evidence="10">
    <location>
        <begin position="59"/>
        <end position="79"/>
    </location>
</feature>
<evidence type="ECO:0000256" key="2">
    <source>
        <dbReference type="ARBA" id="ARBA00012374"/>
    </source>
</evidence>
<dbReference type="Gene3D" id="1.20.144.10">
    <property type="entry name" value="Phosphatidic acid phosphatase type 2/haloperoxidase"/>
    <property type="match status" value="1"/>
</dbReference>
<evidence type="ECO:0000256" key="8">
    <source>
        <dbReference type="ARBA" id="ARBA00032707"/>
    </source>
</evidence>
<feature type="domain" description="Phosphatidic acid phosphatase type 2/haloperoxidase" evidence="11">
    <location>
        <begin position="64"/>
        <end position="170"/>
    </location>
</feature>
<accession>A0ABM9A7E5</accession>
<comment type="subcellular location">
    <subcellularLocation>
        <location evidence="1">Cell membrane</location>
        <topology evidence="1">Multi-pass membrane protein</topology>
    </subcellularLocation>
</comment>
<evidence type="ECO:0000256" key="10">
    <source>
        <dbReference type="SAM" id="Phobius"/>
    </source>
</evidence>
<comment type="catalytic activity">
    <reaction evidence="9">
        <text>di-trans,octa-cis-undecaprenyl diphosphate + H2O = di-trans,octa-cis-undecaprenyl phosphate + phosphate + H(+)</text>
        <dbReference type="Rhea" id="RHEA:28094"/>
        <dbReference type="ChEBI" id="CHEBI:15377"/>
        <dbReference type="ChEBI" id="CHEBI:15378"/>
        <dbReference type="ChEBI" id="CHEBI:43474"/>
        <dbReference type="ChEBI" id="CHEBI:58405"/>
        <dbReference type="ChEBI" id="CHEBI:60392"/>
        <dbReference type="EC" id="3.6.1.27"/>
    </reaction>
</comment>
<evidence type="ECO:0000313" key="13">
    <source>
        <dbReference type="Proteomes" id="UP000838748"/>
    </source>
</evidence>
<evidence type="ECO:0000256" key="4">
    <source>
        <dbReference type="ARBA" id="ARBA00022692"/>
    </source>
</evidence>
<dbReference type="CDD" id="cd01610">
    <property type="entry name" value="PAP2_like"/>
    <property type="match status" value="1"/>
</dbReference>
<comment type="caution">
    <text evidence="12">The sequence shown here is derived from an EMBL/GenBank/DDBJ whole genome shotgun (WGS) entry which is preliminary data.</text>
</comment>
<feature type="transmembrane region" description="Helical" evidence="10">
    <location>
        <begin position="155"/>
        <end position="173"/>
    </location>
</feature>
<evidence type="ECO:0000256" key="7">
    <source>
        <dbReference type="ARBA" id="ARBA00023136"/>
    </source>
</evidence>
<evidence type="ECO:0000256" key="5">
    <source>
        <dbReference type="ARBA" id="ARBA00022801"/>
    </source>
</evidence>
<dbReference type="RefSeq" id="WP_237363039.1">
    <property type="nucleotide sequence ID" value="NZ_CAKLDM010000002.1"/>
</dbReference>
<name>A0ABM9A7E5_9VIBR</name>
<dbReference type="PANTHER" id="PTHR14969:SF62">
    <property type="entry name" value="DECAPRENYLPHOSPHORYL-5-PHOSPHORIBOSE PHOSPHATASE RV3807C-RELATED"/>
    <property type="match status" value="1"/>
</dbReference>
<keyword evidence="5" id="KW-0378">Hydrolase</keyword>
<dbReference type="InterPro" id="IPR000326">
    <property type="entry name" value="PAP2/HPO"/>
</dbReference>
<dbReference type="Pfam" id="PF01569">
    <property type="entry name" value="PAP2"/>
    <property type="match status" value="1"/>
</dbReference>
<gene>
    <name evidence="12" type="ORF">VMF7928_03565</name>
</gene>